<keyword evidence="1" id="KW-1133">Transmembrane helix</keyword>
<accession>N6UHU0</accession>
<gene>
    <name evidence="3" type="primary">109533958</name>
    <name evidence="2" type="ORF">YQE_03382</name>
</gene>
<reference evidence="3" key="2">
    <citation type="submission" date="2024-08" db="UniProtKB">
        <authorList>
            <consortium name="EnsemblMetazoa"/>
        </authorList>
    </citation>
    <scope>IDENTIFICATION</scope>
</reference>
<proteinExistence type="predicted"/>
<dbReference type="HOGENOM" id="CLU_1653914_0_0_1"/>
<evidence type="ECO:0000256" key="1">
    <source>
        <dbReference type="SAM" id="Phobius"/>
    </source>
</evidence>
<name>N6UHU0_DENPD</name>
<keyword evidence="1" id="KW-0472">Membrane</keyword>
<evidence type="ECO:0000313" key="3">
    <source>
        <dbReference type="EnsemblMetazoa" id="XP_019755040.1"/>
    </source>
</evidence>
<keyword evidence="4" id="KW-1185">Reference proteome</keyword>
<evidence type="ECO:0000313" key="4">
    <source>
        <dbReference type="Proteomes" id="UP000019118"/>
    </source>
</evidence>
<dbReference type="KEGG" id="dpa:109533958"/>
<reference evidence="2 4" key="1">
    <citation type="journal article" date="2013" name="Genome Biol.">
        <title>Draft genome of the mountain pine beetle, Dendroctonus ponderosae Hopkins, a major forest pest.</title>
        <authorList>
            <person name="Keeling C.I."/>
            <person name="Yuen M.M."/>
            <person name="Liao N.Y."/>
            <person name="Docking T.R."/>
            <person name="Chan S.K."/>
            <person name="Taylor G.A."/>
            <person name="Palmquist D.L."/>
            <person name="Jackman S.D."/>
            <person name="Nguyen A."/>
            <person name="Li M."/>
            <person name="Henderson H."/>
            <person name="Janes J.K."/>
            <person name="Zhao Y."/>
            <person name="Pandoh P."/>
            <person name="Moore R."/>
            <person name="Sperling F.A."/>
            <person name="Huber D.P."/>
            <person name="Birol I."/>
            <person name="Jones S.J."/>
            <person name="Bohlmann J."/>
        </authorList>
    </citation>
    <scope>NUCLEOTIDE SEQUENCE</scope>
</reference>
<sequence length="196" mass="22212">MNVDVAQSGDTVAEKRLQPLASFQPSENRELIVGVAFGIVGVIILIFVLICLCKRCNGRRNLHKGAEMSSNSTIISTNSTDIYSVPIRAPIRTTQDVARRYERCVSSMSTKSQLYLVPFDVLPPNFDYSSREVEVRADYVILKDLRLLERYHSCDGGVVNEAYVPQPEYNPHIYGTIPPLEREPYKKQASYNPMFY</sequence>
<evidence type="ECO:0000313" key="2">
    <source>
        <dbReference type="EMBL" id="ENN80186.1"/>
    </source>
</evidence>
<dbReference type="OrthoDB" id="6718673at2759"/>
<feature type="non-terminal residue" evidence="2">
    <location>
        <position position="1"/>
    </location>
</feature>
<dbReference type="Proteomes" id="UP000019118">
    <property type="component" value="Unassembled WGS sequence"/>
</dbReference>
<organism evidence="2">
    <name type="scientific">Dendroctonus ponderosae</name>
    <name type="common">Mountain pine beetle</name>
    <dbReference type="NCBI Taxonomy" id="77166"/>
    <lineage>
        <taxon>Eukaryota</taxon>
        <taxon>Metazoa</taxon>
        <taxon>Ecdysozoa</taxon>
        <taxon>Arthropoda</taxon>
        <taxon>Hexapoda</taxon>
        <taxon>Insecta</taxon>
        <taxon>Pterygota</taxon>
        <taxon>Neoptera</taxon>
        <taxon>Endopterygota</taxon>
        <taxon>Coleoptera</taxon>
        <taxon>Polyphaga</taxon>
        <taxon>Cucujiformia</taxon>
        <taxon>Curculionidae</taxon>
        <taxon>Scolytinae</taxon>
        <taxon>Dendroctonus</taxon>
    </lineage>
</organism>
<dbReference type="EnsemblMetazoa" id="XM_019899481.1">
    <property type="protein sequence ID" value="XP_019755040.1"/>
    <property type="gene ID" value="LOC109533958"/>
</dbReference>
<dbReference type="EMBL" id="KB740577">
    <property type="protein sequence ID" value="ENN80186.1"/>
    <property type="molecule type" value="Genomic_DNA"/>
</dbReference>
<protein>
    <submittedName>
        <fullName evidence="2 3">Uncharacterized protein</fullName>
    </submittedName>
</protein>
<keyword evidence="1" id="KW-0812">Transmembrane</keyword>
<dbReference type="AlphaFoldDB" id="N6UHU0"/>
<feature type="transmembrane region" description="Helical" evidence="1">
    <location>
        <begin position="31"/>
        <end position="53"/>
    </location>
</feature>